<dbReference type="EC" id="1.17.99.6" evidence="7"/>
<dbReference type="InterPro" id="IPR017896">
    <property type="entry name" value="4Fe4S_Fe-S-bd"/>
</dbReference>
<protein>
    <submittedName>
        <fullName evidence="7">Epoxyqueuosine reductase</fullName>
        <ecNumber evidence="7">1.17.99.6</ecNumber>
    </submittedName>
</protein>
<evidence type="ECO:0000256" key="4">
    <source>
        <dbReference type="ARBA" id="ARBA00022785"/>
    </source>
</evidence>
<dbReference type="Pfam" id="PF13484">
    <property type="entry name" value="Fer4_16"/>
    <property type="match status" value="1"/>
</dbReference>
<evidence type="ECO:0000256" key="5">
    <source>
        <dbReference type="ARBA" id="ARBA00023002"/>
    </source>
</evidence>
<organism evidence="7">
    <name type="scientific">hydrothermal vent metagenome</name>
    <dbReference type="NCBI Taxonomy" id="652676"/>
    <lineage>
        <taxon>unclassified sequences</taxon>
        <taxon>metagenomes</taxon>
        <taxon>ecological metagenomes</taxon>
    </lineage>
</organism>
<keyword evidence="1" id="KW-0411">Iron-sulfur</keyword>
<dbReference type="InterPro" id="IPR017900">
    <property type="entry name" value="4Fe4S_Fe_S_CS"/>
</dbReference>
<reference evidence="7" key="1">
    <citation type="submission" date="2018-06" db="EMBL/GenBank/DDBJ databases">
        <authorList>
            <person name="Zhirakovskaya E."/>
        </authorList>
    </citation>
    <scope>NUCLEOTIDE SEQUENCE</scope>
</reference>
<keyword evidence="1" id="KW-0479">Metal-binding</keyword>
<dbReference type="GO" id="GO:0051539">
    <property type="term" value="F:4 iron, 4 sulfur cluster binding"/>
    <property type="evidence" value="ECO:0007669"/>
    <property type="project" value="UniProtKB-KW"/>
</dbReference>
<dbReference type="InterPro" id="IPR013542">
    <property type="entry name" value="QueG_DUF1730"/>
</dbReference>
<keyword evidence="5 7" id="KW-0560">Oxidoreductase</keyword>
<dbReference type="GO" id="GO:0052693">
    <property type="term" value="F:epoxyqueuosine reductase activity"/>
    <property type="evidence" value="ECO:0007669"/>
    <property type="project" value="UniProtKB-EC"/>
</dbReference>
<dbReference type="InterPro" id="IPR004453">
    <property type="entry name" value="QueG"/>
</dbReference>
<dbReference type="GO" id="GO:0008616">
    <property type="term" value="P:tRNA queuosine(34) biosynthetic process"/>
    <property type="evidence" value="ECO:0007669"/>
    <property type="project" value="UniProtKB-KW"/>
</dbReference>
<evidence type="ECO:0000256" key="2">
    <source>
        <dbReference type="ARBA" id="ARBA00022490"/>
    </source>
</evidence>
<dbReference type="PANTHER" id="PTHR30002:SF4">
    <property type="entry name" value="EPOXYQUEUOSINE REDUCTASE"/>
    <property type="match status" value="1"/>
</dbReference>
<keyword evidence="4" id="KW-0671">Queuosine biosynthesis</keyword>
<accession>A0A3B0VCR8</accession>
<evidence type="ECO:0000259" key="6">
    <source>
        <dbReference type="PROSITE" id="PS51379"/>
    </source>
</evidence>
<dbReference type="SUPFAM" id="SSF54862">
    <property type="entry name" value="4Fe-4S ferredoxins"/>
    <property type="match status" value="1"/>
</dbReference>
<keyword evidence="1" id="KW-0004">4Fe-4S</keyword>
<dbReference type="PANTHER" id="PTHR30002">
    <property type="entry name" value="EPOXYQUEUOSINE REDUCTASE"/>
    <property type="match status" value="1"/>
</dbReference>
<dbReference type="Pfam" id="PF08331">
    <property type="entry name" value="QueG_DUF1730"/>
    <property type="match status" value="1"/>
</dbReference>
<dbReference type="Gene3D" id="3.30.70.20">
    <property type="match status" value="1"/>
</dbReference>
<gene>
    <name evidence="7" type="ORF">MNBD_BACTEROID07-1847</name>
</gene>
<keyword evidence="1" id="KW-0408">Iron</keyword>
<name>A0A3B0VCR8_9ZZZZ</name>
<dbReference type="PROSITE" id="PS00198">
    <property type="entry name" value="4FE4S_FER_1"/>
    <property type="match status" value="1"/>
</dbReference>
<dbReference type="EMBL" id="UOET01000420">
    <property type="protein sequence ID" value="VAW29756.1"/>
    <property type="molecule type" value="Genomic_DNA"/>
</dbReference>
<keyword evidence="2" id="KW-0963">Cytoplasm</keyword>
<keyword evidence="3" id="KW-0819">tRNA processing</keyword>
<evidence type="ECO:0000313" key="7">
    <source>
        <dbReference type="EMBL" id="VAW29756.1"/>
    </source>
</evidence>
<dbReference type="PROSITE" id="PS51379">
    <property type="entry name" value="4FE4S_FER_2"/>
    <property type="match status" value="1"/>
</dbReference>
<dbReference type="NCBIfam" id="TIGR00276">
    <property type="entry name" value="tRNA epoxyqueuosine(34) reductase QueG"/>
    <property type="match status" value="1"/>
</dbReference>
<evidence type="ECO:0000256" key="1">
    <source>
        <dbReference type="ARBA" id="ARBA00022485"/>
    </source>
</evidence>
<feature type="domain" description="4Fe-4S ferredoxin-type" evidence="6">
    <location>
        <begin position="182"/>
        <end position="211"/>
    </location>
</feature>
<dbReference type="AlphaFoldDB" id="A0A3B0VCR8"/>
<evidence type="ECO:0000256" key="3">
    <source>
        <dbReference type="ARBA" id="ARBA00022694"/>
    </source>
</evidence>
<proteinExistence type="predicted"/>
<sequence>MPLHSLQKKQLSNRIKAEARKLGFFACGISRAEALPGDAARVEKWLEKGMQGEMQYLERNREKRYDATRLVDNARSVISVLFNYFPAEELPEKGYYKIAKYAYGKDYHYILKQKLALLLEKIENLTGKREARIFTDSAPVLDRAAARRAGLGFTGKNTLLINRQGGSFFFIGHIILDLDLTADREAVENYCGSCTKCIDACPTAALSAFELDARKCISYLTIEYRGEKIPDKFQGKWKQWIFGCDICQDVCPWNRKAKSTPELAFQPSGLLLNMQKADWDSLDKPAFKQLFKGSAVERTGFKGFRRNIGFLSSEE</sequence>